<keyword evidence="1" id="KW-1133">Transmembrane helix</keyword>
<keyword evidence="3" id="KW-1185">Reference proteome</keyword>
<evidence type="ECO:0000313" key="2">
    <source>
        <dbReference type="EMBL" id="KNE59204.1"/>
    </source>
</evidence>
<feature type="transmembrane region" description="Helical" evidence="1">
    <location>
        <begin position="47"/>
        <end position="70"/>
    </location>
</feature>
<keyword evidence="1" id="KW-0812">Transmembrane</keyword>
<dbReference type="EMBL" id="GG745334">
    <property type="protein sequence ID" value="KNE59204.1"/>
    <property type="molecule type" value="Genomic_DNA"/>
</dbReference>
<evidence type="ECO:0000313" key="3">
    <source>
        <dbReference type="Proteomes" id="UP000054350"/>
    </source>
</evidence>
<accession>A0A0L0S9Y9</accession>
<dbReference type="VEuPathDB" id="FungiDB:AMAG_03525"/>
<proteinExistence type="predicted"/>
<name>A0A0L0S9Y9_ALLM3</name>
<protein>
    <submittedName>
        <fullName evidence="2">Uncharacterized protein</fullName>
    </submittedName>
</protein>
<reference evidence="3" key="2">
    <citation type="submission" date="2009-11" db="EMBL/GenBank/DDBJ databases">
        <title>The Genome Sequence of Allomyces macrogynus strain ATCC 38327.</title>
        <authorList>
            <consortium name="The Broad Institute Genome Sequencing Platform"/>
            <person name="Russ C."/>
            <person name="Cuomo C."/>
            <person name="Shea T."/>
            <person name="Young S.K."/>
            <person name="Zeng Q."/>
            <person name="Koehrsen M."/>
            <person name="Haas B."/>
            <person name="Borodovsky M."/>
            <person name="Guigo R."/>
            <person name="Alvarado L."/>
            <person name="Berlin A."/>
            <person name="Borenstein D."/>
            <person name="Chen Z."/>
            <person name="Engels R."/>
            <person name="Freedman E."/>
            <person name="Gellesch M."/>
            <person name="Goldberg J."/>
            <person name="Griggs A."/>
            <person name="Gujja S."/>
            <person name="Heiman D."/>
            <person name="Hepburn T."/>
            <person name="Howarth C."/>
            <person name="Jen D."/>
            <person name="Larson L."/>
            <person name="Lewis B."/>
            <person name="Mehta T."/>
            <person name="Park D."/>
            <person name="Pearson M."/>
            <person name="Roberts A."/>
            <person name="Saif S."/>
            <person name="Shenoy N."/>
            <person name="Sisk P."/>
            <person name="Stolte C."/>
            <person name="Sykes S."/>
            <person name="Walk T."/>
            <person name="White J."/>
            <person name="Yandava C."/>
            <person name="Burger G."/>
            <person name="Gray M.W."/>
            <person name="Holland P.W.H."/>
            <person name="King N."/>
            <person name="Lang F.B.F."/>
            <person name="Roger A.J."/>
            <person name="Ruiz-Trillo I."/>
            <person name="Lander E."/>
            <person name="Nusbaum C."/>
        </authorList>
    </citation>
    <scope>NUCLEOTIDE SEQUENCE [LARGE SCALE GENOMIC DNA]</scope>
    <source>
        <strain evidence="3">ATCC 38327</strain>
    </source>
</reference>
<organism evidence="2 3">
    <name type="scientific">Allomyces macrogynus (strain ATCC 38327)</name>
    <name type="common">Allomyces javanicus var. macrogynus</name>
    <dbReference type="NCBI Taxonomy" id="578462"/>
    <lineage>
        <taxon>Eukaryota</taxon>
        <taxon>Fungi</taxon>
        <taxon>Fungi incertae sedis</taxon>
        <taxon>Blastocladiomycota</taxon>
        <taxon>Blastocladiomycetes</taxon>
        <taxon>Blastocladiales</taxon>
        <taxon>Blastocladiaceae</taxon>
        <taxon>Allomyces</taxon>
    </lineage>
</organism>
<sequence length="119" mass="12165">MAAPAINTLAALNQLCPSICAPASFLVGTSTLNCVISSYRARPIQRAIVAAAVVSLLCDAIMLGFGITMATGGPGTTGLVLSLAILKRAHSTVTAHLTYLRTTAMLGAKGTAIRGYAQF</sequence>
<reference evidence="2 3" key="1">
    <citation type="submission" date="2009-11" db="EMBL/GenBank/DDBJ databases">
        <title>Annotation of Allomyces macrogynus ATCC 38327.</title>
        <authorList>
            <consortium name="The Broad Institute Genome Sequencing Platform"/>
            <person name="Russ C."/>
            <person name="Cuomo C."/>
            <person name="Burger G."/>
            <person name="Gray M.W."/>
            <person name="Holland P.W.H."/>
            <person name="King N."/>
            <person name="Lang F.B.F."/>
            <person name="Roger A.J."/>
            <person name="Ruiz-Trillo I."/>
            <person name="Young S.K."/>
            <person name="Zeng Q."/>
            <person name="Gargeya S."/>
            <person name="Fitzgerald M."/>
            <person name="Haas B."/>
            <person name="Abouelleil A."/>
            <person name="Alvarado L."/>
            <person name="Arachchi H.M."/>
            <person name="Berlin A."/>
            <person name="Chapman S.B."/>
            <person name="Gearin G."/>
            <person name="Goldberg J."/>
            <person name="Griggs A."/>
            <person name="Gujja S."/>
            <person name="Hansen M."/>
            <person name="Heiman D."/>
            <person name="Howarth C."/>
            <person name="Larimer J."/>
            <person name="Lui A."/>
            <person name="MacDonald P.J.P."/>
            <person name="McCowen C."/>
            <person name="Montmayeur A."/>
            <person name="Murphy C."/>
            <person name="Neiman D."/>
            <person name="Pearson M."/>
            <person name="Priest M."/>
            <person name="Roberts A."/>
            <person name="Saif S."/>
            <person name="Shea T."/>
            <person name="Sisk P."/>
            <person name="Stolte C."/>
            <person name="Sykes S."/>
            <person name="Wortman J."/>
            <person name="Nusbaum C."/>
            <person name="Birren B."/>
        </authorList>
    </citation>
    <scope>NUCLEOTIDE SEQUENCE [LARGE SCALE GENOMIC DNA]</scope>
    <source>
        <strain evidence="2 3">ATCC 38327</strain>
    </source>
</reference>
<evidence type="ECO:0000256" key="1">
    <source>
        <dbReference type="SAM" id="Phobius"/>
    </source>
</evidence>
<gene>
    <name evidence="2" type="ORF">AMAG_03525</name>
</gene>
<keyword evidence="1" id="KW-0472">Membrane</keyword>
<dbReference type="Proteomes" id="UP000054350">
    <property type="component" value="Unassembled WGS sequence"/>
</dbReference>
<dbReference type="AlphaFoldDB" id="A0A0L0S9Y9"/>